<evidence type="ECO:0008006" key="4">
    <source>
        <dbReference type="Google" id="ProtNLM"/>
    </source>
</evidence>
<gene>
    <name evidence="2" type="ORF">Q5Y73_22135</name>
</gene>
<evidence type="ECO:0000313" key="3">
    <source>
        <dbReference type="Proteomes" id="UP001231941"/>
    </source>
</evidence>
<dbReference type="RefSeq" id="WP_305994105.1">
    <property type="nucleotide sequence ID" value="NZ_JAVAMP010000019.1"/>
</dbReference>
<dbReference type="EMBL" id="JAVAMP010000019">
    <property type="protein sequence ID" value="MDP5276796.1"/>
    <property type="molecule type" value="Genomic_DNA"/>
</dbReference>
<reference evidence="2 3" key="1">
    <citation type="submission" date="2023-08" db="EMBL/GenBank/DDBJ databases">
        <authorList>
            <person name="Park J.-S."/>
        </authorList>
    </citation>
    <scope>NUCLEOTIDE SEQUENCE [LARGE SCALE GENOMIC DNA]</scope>
    <source>
        <strain evidence="2 3">2205SS18-9</strain>
    </source>
</reference>
<name>A0ABT9J5A6_9BACL</name>
<sequence length="58" mass="6870">MTKQKSNLDKNLENVVEDLEENPVNSFHAQQLHQKHEDRKHEDLKRDKGYKGDESNPQ</sequence>
<feature type="compositionally biased region" description="Basic and acidic residues" evidence="1">
    <location>
        <begin position="1"/>
        <end position="12"/>
    </location>
</feature>
<keyword evidence="3" id="KW-1185">Reference proteome</keyword>
<feature type="region of interest" description="Disordered" evidence="1">
    <location>
        <begin position="1"/>
        <end position="58"/>
    </location>
</feature>
<proteinExistence type="predicted"/>
<protein>
    <recommendedName>
        <fullName evidence="4">DUF4023 domain-containing protein</fullName>
    </recommendedName>
</protein>
<organism evidence="2 3">
    <name type="scientific">Chengkuizengella axinellae</name>
    <dbReference type="NCBI Taxonomy" id="3064388"/>
    <lineage>
        <taxon>Bacteria</taxon>
        <taxon>Bacillati</taxon>
        <taxon>Bacillota</taxon>
        <taxon>Bacilli</taxon>
        <taxon>Bacillales</taxon>
        <taxon>Paenibacillaceae</taxon>
        <taxon>Chengkuizengella</taxon>
    </lineage>
</organism>
<feature type="compositionally biased region" description="Basic and acidic residues" evidence="1">
    <location>
        <begin position="34"/>
        <end position="58"/>
    </location>
</feature>
<dbReference type="Proteomes" id="UP001231941">
    <property type="component" value="Unassembled WGS sequence"/>
</dbReference>
<accession>A0ABT9J5A6</accession>
<evidence type="ECO:0000313" key="2">
    <source>
        <dbReference type="EMBL" id="MDP5276796.1"/>
    </source>
</evidence>
<comment type="caution">
    <text evidence="2">The sequence shown here is derived from an EMBL/GenBank/DDBJ whole genome shotgun (WGS) entry which is preliminary data.</text>
</comment>
<evidence type="ECO:0000256" key="1">
    <source>
        <dbReference type="SAM" id="MobiDB-lite"/>
    </source>
</evidence>